<dbReference type="EMBL" id="CAJNOQ010016313">
    <property type="protein sequence ID" value="CAF1378546.1"/>
    <property type="molecule type" value="Genomic_DNA"/>
</dbReference>
<evidence type="ECO:0000313" key="2">
    <source>
        <dbReference type="EMBL" id="CAF1417883.1"/>
    </source>
</evidence>
<dbReference type="EMBL" id="CAJOBA010049062">
    <property type="protein sequence ID" value="CAF4219666.1"/>
    <property type="molecule type" value="Genomic_DNA"/>
</dbReference>
<sequence length="93" mass="10850">MSVTCFNILYKTIGREVYDRVCLDESDINMSERHNIIRLNSSIYNQLLSKLFQTMISYSWHQSPGACRNVKEVCFSYTSDNCYEQHCDSSQCS</sequence>
<protein>
    <submittedName>
        <fullName evidence="1">Uncharacterized protein</fullName>
    </submittedName>
</protein>
<evidence type="ECO:0000313" key="1">
    <source>
        <dbReference type="EMBL" id="CAF1378546.1"/>
    </source>
</evidence>
<reference evidence="1" key="1">
    <citation type="submission" date="2021-02" db="EMBL/GenBank/DDBJ databases">
        <authorList>
            <person name="Nowell W R."/>
        </authorList>
    </citation>
    <scope>NUCLEOTIDE SEQUENCE</scope>
</reference>
<proteinExistence type="predicted"/>
<comment type="caution">
    <text evidence="1">The sequence shown here is derived from an EMBL/GenBank/DDBJ whole genome shotgun (WGS) entry which is preliminary data.</text>
</comment>
<dbReference type="AlphaFoldDB" id="A0A815JBJ7"/>
<dbReference type="Proteomes" id="UP000682733">
    <property type="component" value="Unassembled WGS sequence"/>
</dbReference>
<dbReference type="Proteomes" id="UP000681722">
    <property type="component" value="Unassembled WGS sequence"/>
</dbReference>
<dbReference type="EMBL" id="CAJOBC010080015">
    <property type="protein sequence ID" value="CAF4271307.1"/>
    <property type="molecule type" value="Genomic_DNA"/>
</dbReference>
<keyword evidence="5" id="KW-1185">Reference proteome</keyword>
<evidence type="ECO:0000313" key="3">
    <source>
        <dbReference type="EMBL" id="CAF4219666.1"/>
    </source>
</evidence>
<dbReference type="EMBL" id="CAJNOK010027307">
    <property type="protein sequence ID" value="CAF1417883.1"/>
    <property type="molecule type" value="Genomic_DNA"/>
</dbReference>
<dbReference type="Proteomes" id="UP000663829">
    <property type="component" value="Unassembled WGS sequence"/>
</dbReference>
<organism evidence="1 5">
    <name type="scientific">Didymodactylos carnosus</name>
    <dbReference type="NCBI Taxonomy" id="1234261"/>
    <lineage>
        <taxon>Eukaryota</taxon>
        <taxon>Metazoa</taxon>
        <taxon>Spiralia</taxon>
        <taxon>Gnathifera</taxon>
        <taxon>Rotifera</taxon>
        <taxon>Eurotatoria</taxon>
        <taxon>Bdelloidea</taxon>
        <taxon>Philodinida</taxon>
        <taxon>Philodinidae</taxon>
        <taxon>Didymodactylos</taxon>
    </lineage>
</organism>
<name>A0A815JBJ7_9BILA</name>
<accession>A0A815JBJ7</accession>
<evidence type="ECO:0000313" key="4">
    <source>
        <dbReference type="EMBL" id="CAF4271307.1"/>
    </source>
</evidence>
<evidence type="ECO:0000313" key="5">
    <source>
        <dbReference type="Proteomes" id="UP000663829"/>
    </source>
</evidence>
<gene>
    <name evidence="1" type="ORF">GPM918_LOCUS32215</name>
    <name evidence="2" type="ORF">OVA965_LOCUS33596</name>
    <name evidence="4" type="ORF">SRO942_LOCUS32879</name>
    <name evidence="3" type="ORF">TMI583_LOCUS34488</name>
</gene>
<dbReference type="Proteomes" id="UP000677228">
    <property type="component" value="Unassembled WGS sequence"/>
</dbReference>